<evidence type="ECO:0000313" key="3">
    <source>
        <dbReference type="Proteomes" id="UP001519460"/>
    </source>
</evidence>
<dbReference type="AlphaFoldDB" id="A0ABD0KKP5"/>
<sequence length="75" mass="7848">MTAREAVPLNTGCTVRHFPPDSGDHRPSLGVYRLGRPDVGDDAVFEDSASPSERVIGGKMASGDRVIGHGGATSR</sequence>
<feature type="compositionally biased region" description="Basic and acidic residues" evidence="1">
    <location>
        <begin position="18"/>
        <end position="27"/>
    </location>
</feature>
<protein>
    <submittedName>
        <fullName evidence="2">Uncharacterized protein</fullName>
    </submittedName>
</protein>
<proteinExistence type="predicted"/>
<evidence type="ECO:0000313" key="2">
    <source>
        <dbReference type="EMBL" id="KAK7487667.1"/>
    </source>
</evidence>
<dbReference type="EMBL" id="JACVVK020000161">
    <property type="protein sequence ID" value="KAK7487667.1"/>
    <property type="molecule type" value="Genomic_DNA"/>
</dbReference>
<reference evidence="2 3" key="1">
    <citation type="journal article" date="2023" name="Sci. Data">
        <title>Genome assembly of the Korean intertidal mud-creeper Batillaria attramentaria.</title>
        <authorList>
            <person name="Patra A.K."/>
            <person name="Ho P.T."/>
            <person name="Jun S."/>
            <person name="Lee S.J."/>
            <person name="Kim Y."/>
            <person name="Won Y.J."/>
        </authorList>
    </citation>
    <scope>NUCLEOTIDE SEQUENCE [LARGE SCALE GENOMIC DNA]</scope>
    <source>
        <strain evidence="2">Wonlab-2016</strain>
    </source>
</reference>
<comment type="caution">
    <text evidence="2">The sequence shown here is derived from an EMBL/GenBank/DDBJ whole genome shotgun (WGS) entry which is preliminary data.</text>
</comment>
<evidence type="ECO:0000256" key="1">
    <source>
        <dbReference type="SAM" id="MobiDB-lite"/>
    </source>
</evidence>
<accession>A0ABD0KKP5</accession>
<name>A0ABD0KKP5_9CAEN</name>
<keyword evidence="3" id="KW-1185">Reference proteome</keyword>
<feature type="region of interest" description="Disordered" evidence="1">
    <location>
        <begin position="1"/>
        <end position="34"/>
    </location>
</feature>
<dbReference type="Proteomes" id="UP001519460">
    <property type="component" value="Unassembled WGS sequence"/>
</dbReference>
<gene>
    <name evidence="2" type="ORF">BaRGS_00021086</name>
</gene>
<organism evidence="2 3">
    <name type="scientific">Batillaria attramentaria</name>
    <dbReference type="NCBI Taxonomy" id="370345"/>
    <lineage>
        <taxon>Eukaryota</taxon>
        <taxon>Metazoa</taxon>
        <taxon>Spiralia</taxon>
        <taxon>Lophotrochozoa</taxon>
        <taxon>Mollusca</taxon>
        <taxon>Gastropoda</taxon>
        <taxon>Caenogastropoda</taxon>
        <taxon>Sorbeoconcha</taxon>
        <taxon>Cerithioidea</taxon>
        <taxon>Batillariidae</taxon>
        <taxon>Batillaria</taxon>
    </lineage>
</organism>